<dbReference type="RefSeq" id="WP_147683928.1">
    <property type="nucleotide sequence ID" value="NZ_VDUX01000002.1"/>
</dbReference>
<evidence type="ECO:0000259" key="2">
    <source>
        <dbReference type="Pfam" id="PF01882"/>
    </source>
</evidence>
<gene>
    <name evidence="3" type="ORF">FHP06_03605</name>
</gene>
<sequence length="408" mass="44405">MTLGMVLTRRGVGFLVTAFVCFVLAPMMNLPALLTATALLLALVVFSAVFVLVGHSSIRIDRTFAPEVIDPGQSTQVTVTVSNLSLLPCLESHWEDTLPPGLSAEASGTLPSLGGSRGHTSRVRFTYRLQGLRRGRHRIGPLSVHVLDPFGLVFRRHRFGGSAALIVLPKRVQLWPLRPHGADNDGASRPAPQHVGVGDDDVIARAYLPGDAMKRLHWKATAHRGELMVRQEEQQVNPRAGVVMDRDALSFGTVRDRQGEWEYSAAFEWAVTATASVIVHLVRVGYVVVARSPGGALDRHVSEAHDTVEDALIDLATIEPADAPDLDVDTGERTTFVVLGRPSVDRAREWAQALSSSSTVLAFVGRGTSEEALDVLSAARWRCITYNPNDEVAERWSELDGTRSHAAR</sequence>
<keyword evidence="1" id="KW-1133">Transmembrane helix</keyword>
<dbReference type="AlphaFoldDB" id="A0A5C8NKQ3"/>
<feature type="domain" description="DUF58" evidence="2">
    <location>
        <begin position="204"/>
        <end position="291"/>
    </location>
</feature>
<comment type="caution">
    <text evidence="3">The sequence shown here is derived from an EMBL/GenBank/DDBJ whole genome shotgun (WGS) entry which is preliminary data.</text>
</comment>
<proteinExistence type="predicted"/>
<protein>
    <submittedName>
        <fullName evidence="3">DUF58 domain-containing protein</fullName>
    </submittedName>
</protein>
<organism evidence="3 4">
    <name type="scientific">Aeromicrobium terrae</name>
    <dbReference type="NCBI Taxonomy" id="2498846"/>
    <lineage>
        <taxon>Bacteria</taxon>
        <taxon>Bacillati</taxon>
        <taxon>Actinomycetota</taxon>
        <taxon>Actinomycetes</taxon>
        <taxon>Propionibacteriales</taxon>
        <taxon>Nocardioidaceae</taxon>
        <taxon>Aeromicrobium</taxon>
    </lineage>
</organism>
<dbReference type="EMBL" id="VDUX01000002">
    <property type="protein sequence ID" value="TXL61822.1"/>
    <property type="molecule type" value="Genomic_DNA"/>
</dbReference>
<keyword evidence="1" id="KW-0472">Membrane</keyword>
<feature type="transmembrane region" description="Helical" evidence="1">
    <location>
        <begin position="34"/>
        <end position="53"/>
    </location>
</feature>
<evidence type="ECO:0000313" key="4">
    <source>
        <dbReference type="Proteomes" id="UP000321571"/>
    </source>
</evidence>
<accession>A0A5C8NKQ3</accession>
<dbReference type="PANTHER" id="PTHR34351:SF1">
    <property type="entry name" value="SLR1927 PROTEIN"/>
    <property type="match status" value="1"/>
</dbReference>
<keyword evidence="1" id="KW-0812">Transmembrane</keyword>
<dbReference type="Pfam" id="PF01882">
    <property type="entry name" value="DUF58"/>
    <property type="match status" value="1"/>
</dbReference>
<reference evidence="3 4" key="1">
    <citation type="submission" date="2019-06" db="EMBL/GenBank/DDBJ databases">
        <title>Aeromicrobium sp. nov., isolated from a maize field.</title>
        <authorList>
            <person name="Lin S.-Y."/>
            <person name="Tsai C.-F."/>
            <person name="Young C.-C."/>
        </authorList>
    </citation>
    <scope>NUCLEOTIDE SEQUENCE [LARGE SCALE GENOMIC DNA]</scope>
    <source>
        <strain evidence="3 4">CC-CFT486</strain>
    </source>
</reference>
<dbReference type="Proteomes" id="UP000321571">
    <property type="component" value="Unassembled WGS sequence"/>
</dbReference>
<evidence type="ECO:0000313" key="3">
    <source>
        <dbReference type="EMBL" id="TXL61822.1"/>
    </source>
</evidence>
<dbReference type="InterPro" id="IPR002881">
    <property type="entry name" value="DUF58"/>
</dbReference>
<name>A0A5C8NKQ3_9ACTN</name>
<feature type="transmembrane region" description="Helical" evidence="1">
    <location>
        <begin position="12"/>
        <end position="28"/>
    </location>
</feature>
<dbReference type="PANTHER" id="PTHR34351">
    <property type="entry name" value="SLR1927 PROTEIN-RELATED"/>
    <property type="match status" value="1"/>
</dbReference>
<keyword evidence="4" id="KW-1185">Reference proteome</keyword>
<evidence type="ECO:0000256" key="1">
    <source>
        <dbReference type="SAM" id="Phobius"/>
    </source>
</evidence>
<dbReference type="OrthoDB" id="9812729at2"/>